<protein>
    <submittedName>
        <fullName evidence="7">ECF sigma factor FemI</fullName>
    </submittedName>
</protein>
<dbReference type="InterPro" id="IPR036388">
    <property type="entry name" value="WH-like_DNA-bd_sf"/>
</dbReference>
<dbReference type="SUPFAM" id="SSF88946">
    <property type="entry name" value="Sigma2 domain of RNA polymerase sigma factors"/>
    <property type="match status" value="1"/>
</dbReference>
<reference evidence="8" key="1">
    <citation type="journal article" date="2019" name="Int. J. Syst. Evol. Microbiol.">
        <title>The Global Catalogue of Microorganisms (GCM) 10K type strain sequencing project: providing services to taxonomists for standard genome sequencing and annotation.</title>
        <authorList>
            <consortium name="The Broad Institute Genomics Platform"/>
            <consortium name="The Broad Institute Genome Sequencing Center for Infectious Disease"/>
            <person name="Wu L."/>
            <person name="Ma J."/>
        </authorList>
    </citation>
    <scope>NUCLEOTIDE SEQUENCE [LARGE SCALE GENOMIC DNA]</scope>
    <source>
        <strain evidence="8">CCM 2767</strain>
    </source>
</reference>
<dbReference type="AlphaFoldDB" id="A0A8J3AU92"/>
<feature type="domain" description="RNA polymerase sigma-70 region 2" evidence="5">
    <location>
        <begin position="20"/>
        <end position="86"/>
    </location>
</feature>
<dbReference type="InterPro" id="IPR039425">
    <property type="entry name" value="RNA_pol_sigma-70-like"/>
</dbReference>
<proteinExistence type="inferred from homology"/>
<evidence type="ECO:0000259" key="6">
    <source>
        <dbReference type="Pfam" id="PF08281"/>
    </source>
</evidence>
<organism evidence="7 8">
    <name type="scientific">Oxalicibacterium faecigallinarum</name>
    <dbReference type="NCBI Taxonomy" id="573741"/>
    <lineage>
        <taxon>Bacteria</taxon>
        <taxon>Pseudomonadati</taxon>
        <taxon>Pseudomonadota</taxon>
        <taxon>Betaproteobacteria</taxon>
        <taxon>Burkholderiales</taxon>
        <taxon>Oxalobacteraceae</taxon>
        <taxon>Oxalicibacterium</taxon>
    </lineage>
</organism>
<comment type="similarity">
    <text evidence="1">Belongs to the sigma-70 factor family. ECF subfamily.</text>
</comment>
<dbReference type="NCBIfam" id="TIGR02937">
    <property type="entry name" value="sigma70-ECF"/>
    <property type="match status" value="1"/>
</dbReference>
<dbReference type="PANTHER" id="PTHR43133">
    <property type="entry name" value="RNA POLYMERASE ECF-TYPE SIGMA FACTO"/>
    <property type="match status" value="1"/>
</dbReference>
<dbReference type="Pfam" id="PF04542">
    <property type="entry name" value="Sigma70_r2"/>
    <property type="match status" value="1"/>
</dbReference>
<dbReference type="InterPro" id="IPR013249">
    <property type="entry name" value="RNA_pol_sigma70_r4_t2"/>
</dbReference>
<evidence type="ECO:0000256" key="2">
    <source>
        <dbReference type="ARBA" id="ARBA00023015"/>
    </source>
</evidence>
<dbReference type="InterPro" id="IPR007627">
    <property type="entry name" value="RNA_pol_sigma70_r2"/>
</dbReference>
<evidence type="ECO:0000259" key="5">
    <source>
        <dbReference type="Pfam" id="PF04542"/>
    </source>
</evidence>
<dbReference type="PANTHER" id="PTHR43133:SF63">
    <property type="entry name" value="RNA POLYMERASE SIGMA FACTOR FECI-RELATED"/>
    <property type="match status" value="1"/>
</dbReference>
<dbReference type="GO" id="GO:0016987">
    <property type="term" value="F:sigma factor activity"/>
    <property type="evidence" value="ECO:0007669"/>
    <property type="project" value="UniProtKB-KW"/>
</dbReference>
<feature type="domain" description="RNA polymerase sigma factor 70 region 4 type 2" evidence="6">
    <location>
        <begin position="120"/>
        <end position="169"/>
    </location>
</feature>
<dbReference type="Pfam" id="PF08281">
    <property type="entry name" value="Sigma70_r4_2"/>
    <property type="match status" value="1"/>
</dbReference>
<dbReference type="InterPro" id="IPR014284">
    <property type="entry name" value="RNA_pol_sigma-70_dom"/>
</dbReference>
<keyword evidence="2" id="KW-0805">Transcription regulation</keyword>
<sequence length="174" mass="20162">MFEVLMQALDFTPATDEQALYSAHHGWLQSWLHRKLGNAFDAADLAQETFVRLLQRRRTTEGYGDEPRALLTHIAKGLLIDQWRRQEVEQAYLDAIDHHPEQHMPSEEMRLLVLDALCRIESMLRDLPEKTQQIFLMAQLDGLKYAEIADQIGMALITVKRHMRTAFLACMMTV</sequence>
<evidence type="ECO:0000256" key="1">
    <source>
        <dbReference type="ARBA" id="ARBA00010641"/>
    </source>
</evidence>
<dbReference type="Proteomes" id="UP000642180">
    <property type="component" value="Unassembled WGS sequence"/>
</dbReference>
<dbReference type="SUPFAM" id="SSF88659">
    <property type="entry name" value="Sigma3 and sigma4 domains of RNA polymerase sigma factors"/>
    <property type="match status" value="1"/>
</dbReference>
<dbReference type="InterPro" id="IPR013324">
    <property type="entry name" value="RNA_pol_sigma_r3/r4-like"/>
</dbReference>
<evidence type="ECO:0000256" key="3">
    <source>
        <dbReference type="ARBA" id="ARBA00023082"/>
    </source>
</evidence>
<dbReference type="Gene3D" id="1.10.10.10">
    <property type="entry name" value="Winged helix-like DNA-binding domain superfamily/Winged helix DNA-binding domain"/>
    <property type="match status" value="1"/>
</dbReference>
<comment type="caution">
    <text evidence="7">The sequence shown here is derived from an EMBL/GenBank/DDBJ whole genome shotgun (WGS) entry which is preliminary data.</text>
</comment>
<keyword evidence="3" id="KW-0731">Sigma factor</keyword>
<dbReference type="GO" id="GO:0006352">
    <property type="term" value="P:DNA-templated transcription initiation"/>
    <property type="evidence" value="ECO:0007669"/>
    <property type="project" value="InterPro"/>
</dbReference>
<evidence type="ECO:0000313" key="8">
    <source>
        <dbReference type="Proteomes" id="UP000642180"/>
    </source>
</evidence>
<keyword evidence="8" id="KW-1185">Reference proteome</keyword>
<accession>A0A8J3AU92</accession>
<name>A0A8J3AU92_9BURK</name>
<gene>
    <name evidence="7" type="primary">femI</name>
    <name evidence="7" type="ORF">GCM10008066_05080</name>
</gene>
<evidence type="ECO:0000313" key="7">
    <source>
        <dbReference type="EMBL" id="GGI16661.1"/>
    </source>
</evidence>
<dbReference type="EMBL" id="BMDI01000001">
    <property type="protein sequence ID" value="GGI16661.1"/>
    <property type="molecule type" value="Genomic_DNA"/>
</dbReference>
<dbReference type="Gene3D" id="1.10.1740.10">
    <property type="match status" value="1"/>
</dbReference>
<dbReference type="InterPro" id="IPR013325">
    <property type="entry name" value="RNA_pol_sigma_r2"/>
</dbReference>
<evidence type="ECO:0000256" key="4">
    <source>
        <dbReference type="ARBA" id="ARBA00023163"/>
    </source>
</evidence>
<keyword evidence="4" id="KW-0804">Transcription</keyword>
<dbReference type="GO" id="GO:0003677">
    <property type="term" value="F:DNA binding"/>
    <property type="evidence" value="ECO:0007669"/>
    <property type="project" value="InterPro"/>
</dbReference>